<dbReference type="PROSITE" id="PS50850">
    <property type="entry name" value="MFS"/>
    <property type="match status" value="1"/>
</dbReference>
<feature type="transmembrane region" description="Helical" evidence="8">
    <location>
        <begin position="378"/>
        <end position="397"/>
    </location>
</feature>
<feature type="domain" description="Major facilitator superfamily (MFS) profile" evidence="9">
    <location>
        <begin position="5"/>
        <end position="402"/>
    </location>
</feature>
<evidence type="ECO:0000256" key="1">
    <source>
        <dbReference type="ARBA" id="ARBA00004651"/>
    </source>
</evidence>
<feature type="transmembrane region" description="Helical" evidence="8">
    <location>
        <begin position="76"/>
        <end position="102"/>
    </location>
</feature>
<comment type="caution">
    <text evidence="10">The sequence shown here is derived from an EMBL/GenBank/DDBJ whole genome shotgun (WGS) entry which is preliminary data.</text>
</comment>
<keyword evidence="7 8" id="KW-0472">Membrane</keyword>
<keyword evidence="4 8" id="KW-0812">Transmembrane</keyword>
<evidence type="ECO:0000313" key="10">
    <source>
        <dbReference type="EMBL" id="MBU3067918.1"/>
    </source>
</evidence>
<protein>
    <submittedName>
        <fullName evidence="10">MFS transporter</fullName>
    </submittedName>
</protein>
<feature type="transmembrane region" description="Helical" evidence="8">
    <location>
        <begin position="316"/>
        <end position="342"/>
    </location>
</feature>
<sequence length="427" mass="44339">MSKIRVVAVCAGFGLEAYDWGMYPLLLSYFGPNFFGADVQRSLVSGFAVFAVGFVTRPFGGVILGRFADVRGRKPAMLVCMTGAGVAALGMGVTPSAAAFAGAPVLVLGWRALLGFFFGGEAPLGHGYVYEMTTPGRRGTGGSWLSAAAGVGGILANLLVLGLVSAVGSDGMTAGYWRVPFLVGAVASFVFAALRGGLVESGQFQAYRHDDYSWWSARRRLALPMLVVAGVTIGASASFYLWGGVSTTYAISVLQLDDQQVLLAAMSATLATTIAVPLLGRLGDRVGCRFLLAAGALAAAIAVVPLQYGLENGGVLGFWLVIVAAHLLNAPILAMMPTVLAGLVPGRYRVAAEALPYTLTTMLFGGTVPMLKQLTADHTALIGSYVALLLLITFATLQLTSRSGAESPHGEVAEDVVGEVIPVVVQP</sequence>
<dbReference type="EMBL" id="JAHKNI010000027">
    <property type="protein sequence ID" value="MBU3067918.1"/>
    <property type="molecule type" value="Genomic_DNA"/>
</dbReference>
<dbReference type="Gene3D" id="1.20.1250.20">
    <property type="entry name" value="MFS general substrate transporter like domains"/>
    <property type="match status" value="2"/>
</dbReference>
<dbReference type="InterPro" id="IPR051084">
    <property type="entry name" value="H+-coupled_symporters"/>
</dbReference>
<dbReference type="RefSeq" id="WP_215924002.1">
    <property type="nucleotide sequence ID" value="NZ_JAHKNI010000027.1"/>
</dbReference>
<dbReference type="Pfam" id="PF00083">
    <property type="entry name" value="Sugar_tr"/>
    <property type="match status" value="1"/>
</dbReference>
<dbReference type="SUPFAM" id="SSF103473">
    <property type="entry name" value="MFS general substrate transporter"/>
    <property type="match status" value="1"/>
</dbReference>
<keyword evidence="5" id="KW-0769">Symport</keyword>
<dbReference type="InterPro" id="IPR005828">
    <property type="entry name" value="MFS_sugar_transport-like"/>
</dbReference>
<feature type="transmembrane region" description="Helical" evidence="8">
    <location>
        <begin position="108"/>
        <end position="130"/>
    </location>
</feature>
<evidence type="ECO:0000259" key="9">
    <source>
        <dbReference type="PROSITE" id="PS50850"/>
    </source>
</evidence>
<keyword evidence="11" id="KW-1185">Reference proteome</keyword>
<dbReference type="Proteomes" id="UP000733379">
    <property type="component" value="Unassembled WGS sequence"/>
</dbReference>
<reference evidence="10 11" key="1">
    <citation type="submission" date="2021-06" db="EMBL/GenBank/DDBJ databases">
        <title>Actinomycetes sequencing.</title>
        <authorList>
            <person name="Shan Q."/>
        </authorList>
    </citation>
    <scope>NUCLEOTIDE SEQUENCE [LARGE SCALE GENOMIC DNA]</scope>
    <source>
        <strain evidence="10 11">NEAU-G5</strain>
    </source>
</reference>
<dbReference type="PANTHER" id="PTHR43528:SF1">
    <property type="entry name" value="ALPHA-KETOGLUTARATE PERMEASE"/>
    <property type="match status" value="1"/>
</dbReference>
<evidence type="ECO:0000256" key="3">
    <source>
        <dbReference type="ARBA" id="ARBA00022475"/>
    </source>
</evidence>
<evidence type="ECO:0000256" key="8">
    <source>
        <dbReference type="SAM" id="Phobius"/>
    </source>
</evidence>
<proteinExistence type="predicted"/>
<feature type="transmembrane region" description="Helical" evidence="8">
    <location>
        <begin position="142"/>
        <end position="167"/>
    </location>
</feature>
<evidence type="ECO:0000256" key="6">
    <source>
        <dbReference type="ARBA" id="ARBA00022989"/>
    </source>
</evidence>
<evidence type="ECO:0000256" key="5">
    <source>
        <dbReference type="ARBA" id="ARBA00022847"/>
    </source>
</evidence>
<feature type="transmembrane region" description="Helical" evidence="8">
    <location>
        <begin position="41"/>
        <end position="64"/>
    </location>
</feature>
<feature type="transmembrane region" description="Helical" evidence="8">
    <location>
        <begin position="221"/>
        <end position="241"/>
    </location>
</feature>
<feature type="transmembrane region" description="Helical" evidence="8">
    <location>
        <begin position="261"/>
        <end position="279"/>
    </location>
</feature>
<organism evidence="10 11">
    <name type="scientific">Nocardia albiluteola</name>
    <dbReference type="NCBI Taxonomy" id="2842303"/>
    <lineage>
        <taxon>Bacteria</taxon>
        <taxon>Bacillati</taxon>
        <taxon>Actinomycetota</taxon>
        <taxon>Actinomycetes</taxon>
        <taxon>Mycobacteriales</taxon>
        <taxon>Nocardiaceae</taxon>
        <taxon>Nocardia</taxon>
    </lineage>
</organism>
<dbReference type="PANTHER" id="PTHR43528">
    <property type="entry name" value="ALPHA-KETOGLUTARATE PERMEASE"/>
    <property type="match status" value="1"/>
</dbReference>
<evidence type="ECO:0000256" key="2">
    <source>
        <dbReference type="ARBA" id="ARBA00022448"/>
    </source>
</evidence>
<dbReference type="PROSITE" id="PS00217">
    <property type="entry name" value="SUGAR_TRANSPORT_2"/>
    <property type="match status" value="1"/>
</dbReference>
<accession>A0ABS6BFA4</accession>
<evidence type="ECO:0000313" key="11">
    <source>
        <dbReference type="Proteomes" id="UP000733379"/>
    </source>
</evidence>
<feature type="transmembrane region" description="Helical" evidence="8">
    <location>
        <begin position="291"/>
        <end position="310"/>
    </location>
</feature>
<evidence type="ECO:0000256" key="7">
    <source>
        <dbReference type="ARBA" id="ARBA00023136"/>
    </source>
</evidence>
<gene>
    <name evidence="10" type="ORF">KO481_41200</name>
</gene>
<dbReference type="InterPro" id="IPR005829">
    <property type="entry name" value="Sugar_transporter_CS"/>
</dbReference>
<keyword evidence="2" id="KW-0813">Transport</keyword>
<dbReference type="InterPro" id="IPR020846">
    <property type="entry name" value="MFS_dom"/>
</dbReference>
<feature type="transmembrane region" description="Helical" evidence="8">
    <location>
        <begin position="179"/>
        <end position="200"/>
    </location>
</feature>
<dbReference type="InterPro" id="IPR036259">
    <property type="entry name" value="MFS_trans_sf"/>
</dbReference>
<evidence type="ECO:0000256" key="4">
    <source>
        <dbReference type="ARBA" id="ARBA00022692"/>
    </source>
</evidence>
<comment type="subcellular location">
    <subcellularLocation>
        <location evidence="1">Cell membrane</location>
        <topology evidence="1">Multi-pass membrane protein</topology>
    </subcellularLocation>
</comment>
<keyword evidence="6 8" id="KW-1133">Transmembrane helix</keyword>
<keyword evidence="3" id="KW-1003">Cell membrane</keyword>
<name>A0ABS6BFA4_9NOCA</name>